<gene>
    <name evidence="2" type="ORF">HNQ03_001786</name>
</gene>
<reference evidence="2" key="1">
    <citation type="submission" date="2020-05" db="EMBL/GenBank/DDBJ databases">
        <title>Genomic Encyclopedia of Type Strains, Phase IV (KMG-V): Genome sequencing to study the core and pangenomes of soil and plant-associated prokaryotes.</title>
        <authorList>
            <person name="Whitman W."/>
        </authorList>
    </citation>
    <scope>NUCLEOTIDE SEQUENCE</scope>
    <source>
        <strain evidence="2">16F</strain>
    </source>
</reference>
<feature type="chain" id="PRO_5035192491" evidence="1">
    <location>
        <begin position="23"/>
        <end position="68"/>
    </location>
</feature>
<evidence type="ECO:0000256" key="1">
    <source>
        <dbReference type="SAM" id="SignalP"/>
    </source>
</evidence>
<dbReference type="EMBL" id="JABSNO010000011">
    <property type="protein sequence ID" value="NRS92708.1"/>
    <property type="molecule type" value="Genomic_DNA"/>
</dbReference>
<proteinExistence type="predicted"/>
<protein>
    <submittedName>
        <fullName evidence="2">Uncharacterized protein</fullName>
    </submittedName>
</protein>
<keyword evidence="3" id="KW-1185">Reference proteome</keyword>
<accession>A0A8J8G7Q6</accession>
<organism evidence="2 3">
    <name type="scientific">Frigoriflavimonas asaccharolytica</name>
    <dbReference type="NCBI Taxonomy" id="2735899"/>
    <lineage>
        <taxon>Bacteria</taxon>
        <taxon>Pseudomonadati</taxon>
        <taxon>Bacteroidota</taxon>
        <taxon>Flavobacteriia</taxon>
        <taxon>Flavobacteriales</taxon>
        <taxon>Weeksellaceae</taxon>
        <taxon>Frigoriflavimonas</taxon>
    </lineage>
</organism>
<comment type="caution">
    <text evidence="2">The sequence shown here is derived from an EMBL/GenBank/DDBJ whole genome shotgun (WGS) entry which is preliminary data.</text>
</comment>
<evidence type="ECO:0000313" key="3">
    <source>
        <dbReference type="Proteomes" id="UP000610746"/>
    </source>
</evidence>
<evidence type="ECO:0000313" key="2">
    <source>
        <dbReference type="EMBL" id="NRS92708.1"/>
    </source>
</evidence>
<dbReference type="AlphaFoldDB" id="A0A8J8G7Q6"/>
<sequence length="68" mass="7946">MVKKLKCFIFLFVFVCVSSQKADFVVEYIYDYEPLKGNKAFLIADAKNSYFFFSTDSSISYEDITKKN</sequence>
<dbReference type="Proteomes" id="UP000610746">
    <property type="component" value="Unassembled WGS sequence"/>
</dbReference>
<name>A0A8J8G7Q6_9FLAO</name>
<keyword evidence="1" id="KW-0732">Signal</keyword>
<feature type="signal peptide" evidence="1">
    <location>
        <begin position="1"/>
        <end position="22"/>
    </location>
</feature>